<dbReference type="GO" id="GO:0005524">
    <property type="term" value="F:ATP binding"/>
    <property type="evidence" value="ECO:0007669"/>
    <property type="project" value="UniProtKB-KW"/>
</dbReference>
<dbReference type="Pfam" id="PF00672">
    <property type="entry name" value="HAMP"/>
    <property type="match status" value="1"/>
</dbReference>
<dbReference type="PROSITE" id="PS50109">
    <property type="entry name" value="HIS_KIN"/>
    <property type="match status" value="1"/>
</dbReference>
<proteinExistence type="predicted"/>
<name>A0A6M0K1E7_9GAMM</name>
<dbReference type="PROSITE" id="PS50110">
    <property type="entry name" value="RESPONSE_REGULATORY"/>
    <property type="match status" value="1"/>
</dbReference>
<dbReference type="PANTHER" id="PTHR45339:SF1">
    <property type="entry name" value="HYBRID SIGNAL TRANSDUCTION HISTIDINE KINASE J"/>
    <property type="match status" value="1"/>
</dbReference>
<feature type="domain" description="Histidine kinase" evidence="19">
    <location>
        <begin position="269"/>
        <end position="490"/>
    </location>
</feature>
<keyword evidence="5 15" id="KW-0597">Phosphoprotein</keyword>
<evidence type="ECO:0000259" key="22">
    <source>
        <dbReference type="PROSITE" id="PS50894"/>
    </source>
</evidence>
<feature type="coiled-coil region" evidence="16">
    <location>
        <begin position="214"/>
        <end position="241"/>
    </location>
</feature>
<dbReference type="InterPro" id="IPR003594">
    <property type="entry name" value="HATPase_dom"/>
</dbReference>
<dbReference type="Proteomes" id="UP000483379">
    <property type="component" value="Unassembled WGS sequence"/>
</dbReference>
<dbReference type="CDD" id="cd00088">
    <property type="entry name" value="HPT"/>
    <property type="match status" value="1"/>
</dbReference>
<keyword evidence="12" id="KW-0902">Two-component regulatory system</keyword>
<evidence type="ECO:0000256" key="11">
    <source>
        <dbReference type="ARBA" id="ARBA00022989"/>
    </source>
</evidence>
<accession>A0A6M0K1E7</accession>
<dbReference type="Gene3D" id="1.20.120.160">
    <property type="entry name" value="HPT domain"/>
    <property type="match status" value="1"/>
</dbReference>
<keyword evidence="10" id="KW-0067">ATP-binding</keyword>
<dbReference type="EMBL" id="JAAIJQ010000028">
    <property type="protein sequence ID" value="NEV62437.1"/>
    <property type="molecule type" value="Genomic_DNA"/>
</dbReference>
<keyword evidence="7 18" id="KW-0812">Transmembrane</keyword>
<comment type="subcellular location">
    <subcellularLocation>
        <location evidence="2">Cell membrane</location>
        <topology evidence="2">Multi-pass membrane protein</topology>
    </subcellularLocation>
</comment>
<keyword evidence="16" id="KW-0175">Coiled coil</keyword>
<evidence type="ECO:0000256" key="17">
    <source>
        <dbReference type="SAM" id="MobiDB-lite"/>
    </source>
</evidence>
<dbReference type="SMART" id="SM00387">
    <property type="entry name" value="HATPase_c"/>
    <property type="match status" value="1"/>
</dbReference>
<sequence>MGALNRLSIRYKLMLLMMLVAATVLSLSSVALMLNQRSNLERTAMSEIDALAEVLAYNVSAAVVFGDAETARRLLEGLENRAQLRAAAVYDEEGNVLASLRERTGAPRDGETMTVVKPVLVDGERIGEVRLTDGMEQFRATLSRSLAIIAAVFTAAVAAALLLAHWLQRLISKPILTLTAAMEAISRDRDYDIRVADNRDDELGALVQGFNGMLEQIQARDRALEAAKDDLERQVAERTAELEHTITALACERDRAEAASRAKSDFLATMSHEIRTPMNGVLGMAELLLKSRLDPSQQRLAATIERSGNALLAIINDILDFSKIEAGKLTLDPQDFDLRALIDDAVQLFAESASRKGLVLSSRLPAQLPPRVNGDPVRLCQILINLIGNAVKFTADGEIVVELDVQPQTPAEWGLWLSVCDTGPGIAPEMQRHIFDAFAQADGSVTRAHGGTGLGLAICRRLARMMNGDIHLHSELGAGACFIVEVRLQRPTGMDPATTGLLSRTAIHHHETHSSEEVATTEAWAGHVLLVEDNPVNKEVATLMLEGMGLEVTSASNGAEALQVVDGACCELILMDCHMPVMDGFAAAREIRRRESERPDRHHIPIIALTANVQKGVRSQCAAAGMDAYLSKPFKQTQLEAAITPWLRRAAPDTASKETPRTDPPSPPASVLDPAVLKAIRDLAQPGAPDPLASVIALYRESAPALLAQLREGLRTRQGESVRTAAHTLKSSSASLGAHALATTSAAIEGLAREQRLEQVPDLLNRAESELEAVLSAFDTLAPTS</sequence>
<feature type="modified residue" description="Phosphohistidine" evidence="14">
    <location>
        <position position="727"/>
    </location>
</feature>
<dbReference type="Gene3D" id="3.40.50.2300">
    <property type="match status" value="1"/>
</dbReference>
<dbReference type="SUPFAM" id="SSF158472">
    <property type="entry name" value="HAMP domain-like"/>
    <property type="match status" value="1"/>
</dbReference>
<evidence type="ECO:0000256" key="10">
    <source>
        <dbReference type="ARBA" id="ARBA00022840"/>
    </source>
</evidence>
<dbReference type="CDD" id="cd06225">
    <property type="entry name" value="HAMP"/>
    <property type="match status" value="1"/>
</dbReference>
<evidence type="ECO:0000313" key="24">
    <source>
        <dbReference type="Proteomes" id="UP000483379"/>
    </source>
</evidence>
<dbReference type="EC" id="2.7.13.3" evidence="3"/>
<evidence type="ECO:0000256" key="2">
    <source>
        <dbReference type="ARBA" id="ARBA00004651"/>
    </source>
</evidence>
<reference evidence="23 24" key="1">
    <citation type="submission" date="2020-02" db="EMBL/GenBank/DDBJ databases">
        <title>Genome sequences of Thiorhodococcus mannitoliphagus and Thiorhodococcus minor, purple sulfur photosynthetic bacteria in the gammaproteobacterial family, Chromatiaceae.</title>
        <authorList>
            <person name="Aviles F.A."/>
            <person name="Meyer T.E."/>
            <person name="Kyndt J.A."/>
        </authorList>
    </citation>
    <scope>NUCLEOTIDE SEQUENCE [LARGE SCALE GENOMIC DNA]</scope>
    <source>
        <strain evidence="23 24">DSM 11518</strain>
    </source>
</reference>
<keyword evidence="8" id="KW-0547">Nucleotide-binding</keyword>
<evidence type="ECO:0000259" key="20">
    <source>
        <dbReference type="PROSITE" id="PS50110"/>
    </source>
</evidence>
<evidence type="ECO:0000256" key="14">
    <source>
        <dbReference type="PROSITE-ProRule" id="PRU00110"/>
    </source>
</evidence>
<evidence type="ECO:0000259" key="21">
    <source>
        <dbReference type="PROSITE" id="PS50885"/>
    </source>
</evidence>
<dbReference type="SUPFAM" id="SSF47226">
    <property type="entry name" value="Histidine-containing phosphotransfer domain, HPT domain"/>
    <property type="match status" value="1"/>
</dbReference>
<evidence type="ECO:0000256" key="16">
    <source>
        <dbReference type="SAM" id="Coils"/>
    </source>
</evidence>
<feature type="modified residue" description="4-aspartylphosphate" evidence="15">
    <location>
        <position position="576"/>
    </location>
</feature>
<feature type="region of interest" description="Disordered" evidence="17">
    <location>
        <begin position="647"/>
        <end position="672"/>
    </location>
</feature>
<dbReference type="SMART" id="SM00448">
    <property type="entry name" value="REC"/>
    <property type="match status" value="1"/>
</dbReference>
<evidence type="ECO:0000256" key="13">
    <source>
        <dbReference type="ARBA" id="ARBA00023136"/>
    </source>
</evidence>
<evidence type="ECO:0000256" key="4">
    <source>
        <dbReference type="ARBA" id="ARBA00022475"/>
    </source>
</evidence>
<dbReference type="Pfam" id="PF02518">
    <property type="entry name" value="HATPase_c"/>
    <property type="match status" value="1"/>
</dbReference>
<keyword evidence="9" id="KW-0418">Kinase</keyword>
<comment type="caution">
    <text evidence="23">The sequence shown here is derived from an EMBL/GenBank/DDBJ whole genome shotgun (WGS) entry which is preliminary data.</text>
</comment>
<dbReference type="RefSeq" id="WP_164452907.1">
    <property type="nucleotide sequence ID" value="NZ_JAAIJQ010000028.1"/>
</dbReference>
<dbReference type="InterPro" id="IPR036097">
    <property type="entry name" value="HisK_dim/P_sf"/>
</dbReference>
<evidence type="ECO:0000256" key="6">
    <source>
        <dbReference type="ARBA" id="ARBA00022679"/>
    </source>
</evidence>
<evidence type="ECO:0000256" key="1">
    <source>
        <dbReference type="ARBA" id="ARBA00000085"/>
    </source>
</evidence>
<dbReference type="Gene3D" id="1.10.287.130">
    <property type="match status" value="1"/>
</dbReference>
<keyword evidence="24" id="KW-1185">Reference proteome</keyword>
<feature type="transmembrane region" description="Helical" evidence="18">
    <location>
        <begin position="145"/>
        <end position="167"/>
    </location>
</feature>
<dbReference type="InterPro" id="IPR004358">
    <property type="entry name" value="Sig_transdc_His_kin-like_C"/>
</dbReference>
<dbReference type="InterPro" id="IPR003661">
    <property type="entry name" value="HisK_dim/P_dom"/>
</dbReference>
<dbReference type="CDD" id="cd00082">
    <property type="entry name" value="HisKA"/>
    <property type="match status" value="1"/>
</dbReference>
<dbReference type="InterPro" id="IPR033417">
    <property type="entry name" value="CHASE8"/>
</dbReference>
<feature type="domain" description="Response regulatory" evidence="20">
    <location>
        <begin position="527"/>
        <end position="647"/>
    </location>
</feature>
<keyword evidence="13 18" id="KW-0472">Membrane</keyword>
<dbReference type="FunFam" id="1.10.287.130:FF:000003">
    <property type="entry name" value="Histidine kinase"/>
    <property type="match status" value="1"/>
</dbReference>
<evidence type="ECO:0000256" key="8">
    <source>
        <dbReference type="ARBA" id="ARBA00022741"/>
    </source>
</evidence>
<dbReference type="SMART" id="SM00304">
    <property type="entry name" value="HAMP"/>
    <property type="match status" value="1"/>
</dbReference>
<dbReference type="PROSITE" id="PS50894">
    <property type="entry name" value="HPT"/>
    <property type="match status" value="1"/>
</dbReference>
<dbReference type="SUPFAM" id="SSF55874">
    <property type="entry name" value="ATPase domain of HSP90 chaperone/DNA topoisomerase II/histidine kinase"/>
    <property type="match status" value="1"/>
</dbReference>
<dbReference type="AlphaFoldDB" id="A0A6M0K1E7"/>
<dbReference type="Pfam" id="PF00512">
    <property type="entry name" value="HisKA"/>
    <property type="match status" value="1"/>
</dbReference>
<dbReference type="InterPro" id="IPR003660">
    <property type="entry name" value="HAMP_dom"/>
</dbReference>
<evidence type="ECO:0000256" key="18">
    <source>
        <dbReference type="SAM" id="Phobius"/>
    </source>
</evidence>
<gene>
    <name evidence="23" type="ORF">G3446_11140</name>
</gene>
<dbReference type="Gene3D" id="3.30.565.10">
    <property type="entry name" value="Histidine kinase-like ATPase, C-terminal domain"/>
    <property type="match status" value="1"/>
</dbReference>
<evidence type="ECO:0000256" key="7">
    <source>
        <dbReference type="ARBA" id="ARBA00022692"/>
    </source>
</evidence>
<dbReference type="InterPro" id="IPR005467">
    <property type="entry name" value="His_kinase_dom"/>
</dbReference>
<dbReference type="SUPFAM" id="SSF47384">
    <property type="entry name" value="Homodimeric domain of signal transducing histidine kinase"/>
    <property type="match status" value="1"/>
</dbReference>
<evidence type="ECO:0000256" key="3">
    <source>
        <dbReference type="ARBA" id="ARBA00012438"/>
    </source>
</evidence>
<keyword evidence="6" id="KW-0808">Transferase</keyword>
<dbReference type="Pfam" id="PF00072">
    <property type="entry name" value="Response_reg"/>
    <property type="match status" value="1"/>
</dbReference>
<evidence type="ECO:0000256" key="5">
    <source>
        <dbReference type="ARBA" id="ARBA00022553"/>
    </source>
</evidence>
<dbReference type="SMART" id="SM00388">
    <property type="entry name" value="HisKA"/>
    <property type="match status" value="1"/>
</dbReference>
<dbReference type="Pfam" id="PF01627">
    <property type="entry name" value="Hpt"/>
    <property type="match status" value="1"/>
</dbReference>
<feature type="domain" description="HAMP" evidence="21">
    <location>
        <begin position="169"/>
        <end position="222"/>
    </location>
</feature>
<dbReference type="InterPro" id="IPR008207">
    <property type="entry name" value="Sig_transdc_His_kin_Hpt_dom"/>
</dbReference>
<dbReference type="InterPro" id="IPR011006">
    <property type="entry name" value="CheY-like_superfamily"/>
</dbReference>
<keyword evidence="11 18" id="KW-1133">Transmembrane helix</keyword>
<evidence type="ECO:0000256" key="15">
    <source>
        <dbReference type="PROSITE-ProRule" id="PRU00169"/>
    </source>
</evidence>
<dbReference type="InterPro" id="IPR001789">
    <property type="entry name" value="Sig_transdc_resp-reg_receiver"/>
</dbReference>
<dbReference type="Pfam" id="PF17152">
    <property type="entry name" value="CHASE8"/>
    <property type="match status" value="1"/>
</dbReference>
<protein>
    <recommendedName>
        <fullName evidence="3">histidine kinase</fullName>
        <ecNumber evidence="3">2.7.13.3</ecNumber>
    </recommendedName>
</protein>
<dbReference type="SUPFAM" id="SSF52172">
    <property type="entry name" value="CheY-like"/>
    <property type="match status" value="1"/>
</dbReference>
<evidence type="ECO:0000256" key="12">
    <source>
        <dbReference type="ARBA" id="ARBA00023012"/>
    </source>
</evidence>
<dbReference type="GO" id="GO:0005886">
    <property type="term" value="C:plasma membrane"/>
    <property type="evidence" value="ECO:0007669"/>
    <property type="project" value="UniProtKB-SubCell"/>
</dbReference>
<dbReference type="FunFam" id="3.30.565.10:FF:000010">
    <property type="entry name" value="Sensor histidine kinase RcsC"/>
    <property type="match status" value="1"/>
</dbReference>
<feature type="transmembrane region" description="Helical" evidence="18">
    <location>
        <begin position="13"/>
        <end position="34"/>
    </location>
</feature>
<dbReference type="Gene3D" id="6.10.340.10">
    <property type="match status" value="1"/>
</dbReference>
<dbReference type="PRINTS" id="PR00344">
    <property type="entry name" value="BCTRLSENSOR"/>
</dbReference>
<feature type="domain" description="HPt" evidence="22">
    <location>
        <begin position="688"/>
        <end position="778"/>
    </location>
</feature>
<evidence type="ECO:0000313" key="23">
    <source>
        <dbReference type="EMBL" id="NEV62437.1"/>
    </source>
</evidence>
<dbReference type="CDD" id="cd17546">
    <property type="entry name" value="REC_hyHK_CKI1_RcsC-like"/>
    <property type="match status" value="1"/>
</dbReference>
<evidence type="ECO:0000259" key="19">
    <source>
        <dbReference type="PROSITE" id="PS50109"/>
    </source>
</evidence>
<dbReference type="PROSITE" id="PS50885">
    <property type="entry name" value="HAMP"/>
    <property type="match status" value="1"/>
</dbReference>
<evidence type="ECO:0000256" key="9">
    <source>
        <dbReference type="ARBA" id="ARBA00022777"/>
    </source>
</evidence>
<dbReference type="GO" id="GO:0000155">
    <property type="term" value="F:phosphorelay sensor kinase activity"/>
    <property type="evidence" value="ECO:0007669"/>
    <property type="project" value="InterPro"/>
</dbReference>
<dbReference type="PANTHER" id="PTHR45339">
    <property type="entry name" value="HYBRID SIGNAL TRANSDUCTION HISTIDINE KINASE J"/>
    <property type="match status" value="1"/>
</dbReference>
<dbReference type="CDD" id="cd16922">
    <property type="entry name" value="HATPase_EvgS-ArcB-TorS-like"/>
    <property type="match status" value="1"/>
</dbReference>
<comment type="catalytic activity">
    <reaction evidence="1">
        <text>ATP + protein L-histidine = ADP + protein N-phospho-L-histidine.</text>
        <dbReference type="EC" id="2.7.13.3"/>
    </reaction>
</comment>
<dbReference type="SMART" id="SM00073">
    <property type="entry name" value="HPT"/>
    <property type="match status" value="1"/>
</dbReference>
<keyword evidence="4" id="KW-1003">Cell membrane</keyword>
<organism evidence="23 24">
    <name type="scientific">Thiorhodococcus minor</name>
    <dbReference type="NCBI Taxonomy" id="57489"/>
    <lineage>
        <taxon>Bacteria</taxon>
        <taxon>Pseudomonadati</taxon>
        <taxon>Pseudomonadota</taxon>
        <taxon>Gammaproteobacteria</taxon>
        <taxon>Chromatiales</taxon>
        <taxon>Chromatiaceae</taxon>
        <taxon>Thiorhodococcus</taxon>
    </lineage>
</organism>
<dbReference type="InterPro" id="IPR036641">
    <property type="entry name" value="HPT_dom_sf"/>
</dbReference>
<dbReference type="InterPro" id="IPR036890">
    <property type="entry name" value="HATPase_C_sf"/>
</dbReference>